<evidence type="ECO:0000256" key="8">
    <source>
        <dbReference type="ARBA" id="ARBA00022823"/>
    </source>
</evidence>
<dbReference type="GO" id="GO:0005739">
    <property type="term" value="C:mitochondrion"/>
    <property type="evidence" value="ECO:0007669"/>
    <property type="project" value="UniProtKB-SubCell"/>
</dbReference>
<keyword evidence="16" id="KW-1185">Reference proteome</keyword>
<evidence type="ECO:0000256" key="11">
    <source>
        <dbReference type="ARBA" id="ARBA00023315"/>
    </source>
</evidence>
<evidence type="ECO:0000256" key="10">
    <source>
        <dbReference type="ARBA" id="ARBA00023128"/>
    </source>
</evidence>
<evidence type="ECO:0000256" key="1">
    <source>
        <dbReference type="ARBA" id="ARBA00001938"/>
    </source>
</evidence>
<comment type="caution">
    <text evidence="15">The sequence shown here is derived from an EMBL/GenBank/DDBJ whole genome shotgun (WGS) entry which is preliminary data.</text>
</comment>
<dbReference type="NCBIfam" id="TIGR01347">
    <property type="entry name" value="sucB"/>
    <property type="match status" value="1"/>
</dbReference>
<dbReference type="GO" id="GO:0006099">
    <property type="term" value="P:tricarboxylic acid cycle"/>
    <property type="evidence" value="ECO:0007669"/>
    <property type="project" value="UniProtKB-KW"/>
</dbReference>
<evidence type="ECO:0000256" key="3">
    <source>
        <dbReference type="ARBA" id="ARBA00005145"/>
    </source>
</evidence>
<proteinExistence type="inferred from homology"/>
<keyword evidence="11" id="KW-0012">Acyltransferase</keyword>
<dbReference type="SUPFAM" id="SSF51230">
    <property type="entry name" value="Single hybrid motif"/>
    <property type="match status" value="1"/>
</dbReference>
<evidence type="ECO:0000256" key="6">
    <source>
        <dbReference type="ARBA" id="ARBA00022532"/>
    </source>
</evidence>
<keyword evidence="9" id="KW-0809">Transit peptide</keyword>
<dbReference type="GO" id="GO:0045252">
    <property type="term" value="C:oxoglutarate dehydrogenase complex"/>
    <property type="evidence" value="ECO:0007669"/>
    <property type="project" value="InterPro"/>
</dbReference>
<feature type="domain" description="Lipoyl-binding" evidence="14">
    <location>
        <begin position="40"/>
        <end position="115"/>
    </location>
</feature>
<dbReference type="NCBIfam" id="NF004309">
    <property type="entry name" value="PRK05704.1"/>
    <property type="match status" value="1"/>
</dbReference>
<protein>
    <recommendedName>
        <fullName evidence="5">dihydrolipoyllysine-residue succinyltransferase</fullName>
        <ecNumber evidence="5">2.3.1.61</ecNumber>
    </recommendedName>
    <alternativeName>
        <fullName evidence="12">2-oxoglutarate dehydrogenase complex component E2</fullName>
    </alternativeName>
</protein>
<evidence type="ECO:0000313" key="15">
    <source>
        <dbReference type="EMBL" id="CAJ2508796.1"/>
    </source>
</evidence>
<sequence length="439" mass="48080">MMMSRRLATAACLLRRPMQQPMRSQLPLPLLMTQVRTYAQTIVKVPQMAESITEGTLKQWNKQVGDYVEQDEEIATIETDKIDVAVNAPEAGTLKELMANEEDTVTVDQEIAKIEPGGAPSGGGDKSEAKEPPKKEDASTEARPAPAEQENKPESKPESTSESKPESKPEPSKPSPPPEPKKESPPKKQPTKVAPASSGPVLGSREERRVKMNRMRLRIAERLKQSQNTAASLTTFNEVDMSSLMEFRKLYKDEVLKKTGVKLGFMSAFSRASVLAMRDIPAVNASIEGENGGDTIVYRDYVDISVAVATEKGLVTPVVRNAESMDMVGIEKSIAEMGKKARDGKLTIEDMAGGTFTISNGGVFGSLMGTPIINLPQSAVLGLHAIKDKAVVVNGKIEIRPMMYLALTYDHRLLDGREAVQFLVKVKDYIEDPRRMLLG</sequence>
<name>A0AAI8VPR5_9PEZI</name>
<gene>
    <name evidence="15" type="ORF">KHLLAP_LOCUS9264</name>
</gene>
<keyword evidence="10" id="KW-0496">Mitochondrion</keyword>
<comment type="pathway">
    <text evidence="3">Amino-acid degradation; L-lysine degradation via saccharopine pathway; glutaryl-CoA from L-lysine: step 6/6.</text>
</comment>
<comment type="similarity">
    <text evidence="4">Belongs to the 2-oxoacid dehydrogenase family.</text>
</comment>
<reference evidence="15" key="1">
    <citation type="submission" date="2023-10" db="EMBL/GenBank/DDBJ databases">
        <authorList>
            <person name="Hackl T."/>
        </authorList>
    </citation>
    <scope>NUCLEOTIDE SEQUENCE</scope>
</reference>
<dbReference type="SUPFAM" id="SSF52777">
    <property type="entry name" value="CoA-dependent acyltransferases"/>
    <property type="match status" value="1"/>
</dbReference>
<dbReference type="EMBL" id="CAUWAG010000012">
    <property type="protein sequence ID" value="CAJ2508796.1"/>
    <property type="molecule type" value="Genomic_DNA"/>
</dbReference>
<feature type="compositionally biased region" description="Basic and acidic residues" evidence="13">
    <location>
        <begin position="149"/>
        <end position="171"/>
    </location>
</feature>
<dbReference type="EC" id="2.3.1.61" evidence="5"/>
<comment type="subcellular location">
    <subcellularLocation>
        <location evidence="2">Mitochondrion</location>
    </subcellularLocation>
</comment>
<dbReference type="InterPro" id="IPR050537">
    <property type="entry name" value="2-oxoacid_dehydrogenase"/>
</dbReference>
<accession>A0AAI8VPR5</accession>
<evidence type="ECO:0000313" key="16">
    <source>
        <dbReference type="Proteomes" id="UP001295740"/>
    </source>
</evidence>
<dbReference type="PROSITE" id="PS50968">
    <property type="entry name" value="BIOTINYL_LIPOYL"/>
    <property type="match status" value="1"/>
</dbReference>
<feature type="region of interest" description="Disordered" evidence="13">
    <location>
        <begin position="114"/>
        <end position="209"/>
    </location>
</feature>
<dbReference type="InterPro" id="IPR023213">
    <property type="entry name" value="CAT-like_dom_sf"/>
</dbReference>
<evidence type="ECO:0000256" key="9">
    <source>
        <dbReference type="ARBA" id="ARBA00022946"/>
    </source>
</evidence>
<dbReference type="InterPro" id="IPR011053">
    <property type="entry name" value="Single_hybrid_motif"/>
</dbReference>
<keyword evidence="7" id="KW-0808">Transferase</keyword>
<dbReference type="PROSITE" id="PS00189">
    <property type="entry name" value="LIPOYL"/>
    <property type="match status" value="1"/>
</dbReference>
<dbReference type="GO" id="GO:0004149">
    <property type="term" value="F:dihydrolipoyllysine-residue succinyltransferase activity"/>
    <property type="evidence" value="ECO:0007669"/>
    <property type="project" value="UniProtKB-EC"/>
</dbReference>
<evidence type="ECO:0000256" key="7">
    <source>
        <dbReference type="ARBA" id="ARBA00022679"/>
    </source>
</evidence>
<dbReference type="PANTHER" id="PTHR43416:SF5">
    <property type="entry name" value="DIHYDROLIPOYLLYSINE-RESIDUE SUCCINYLTRANSFERASE COMPONENT OF 2-OXOGLUTARATE DEHYDROGENASE COMPLEX, MITOCHONDRIAL"/>
    <property type="match status" value="1"/>
</dbReference>
<dbReference type="Pfam" id="PF00198">
    <property type="entry name" value="2-oxoacid_dh"/>
    <property type="match status" value="1"/>
</dbReference>
<dbReference type="InterPro" id="IPR003016">
    <property type="entry name" value="2-oxoA_DH_lipoyl-BS"/>
</dbReference>
<dbReference type="PANTHER" id="PTHR43416">
    <property type="entry name" value="DIHYDROLIPOYLLYSINE-RESIDUE SUCCINYLTRANSFERASE COMPONENT OF 2-OXOGLUTARATE DEHYDROGENASE COMPLEX, MITOCHONDRIAL-RELATED"/>
    <property type="match status" value="1"/>
</dbReference>
<comment type="cofactor">
    <cofactor evidence="1">
        <name>(R)-lipoate</name>
        <dbReference type="ChEBI" id="CHEBI:83088"/>
    </cofactor>
</comment>
<keyword evidence="8" id="KW-0450">Lipoyl</keyword>
<dbReference type="Gene3D" id="3.30.559.10">
    <property type="entry name" value="Chloramphenicol acetyltransferase-like domain"/>
    <property type="match status" value="1"/>
</dbReference>
<organism evidence="15 16">
    <name type="scientific">Anthostomella pinea</name>
    <dbReference type="NCBI Taxonomy" id="933095"/>
    <lineage>
        <taxon>Eukaryota</taxon>
        <taxon>Fungi</taxon>
        <taxon>Dikarya</taxon>
        <taxon>Ascomycota</taxon>
        <taxon>Pezizomycotina</taxon>
        <taxon>Sordariomycetes</taxon>
        <taxon>Xylariomycetidae</taxon>
        <taxon>Xylariales</taxon>
        <taxon>Xylariaceae</taxon>
        <taxon>Anthostomella</taxon>
    </lineage>
</organism>
<evidence type="ECO:0000256" key="13">
    <source>
        <dbReference type="SAM" id="MobiDB-lite"/>
    </source>
</evidence>
<dbReference type="AlphaFoldDB" id="A0AAI8VPR5"/>
<evidence type="ECO:0000256" key="4">
    <source>
        <dbReference type="ARBA" id="ARBA00007317"/>
    </source>
</evidence>
<dbReference type="InterPro" id="IPR001078">
    <property type="entry name" value="2-oxoacid_DH_actylTfrase"/>
</dbReference>
<dbReference type="Gene3D" id="2.40.50.100">
    <property type="match status" value="1"/>
</dbReference>
<dbReference type="Proteomes" id="UP001295740">
    <property type="component" value="Unassembled WGS sequence"/>
</dbReference>
<evidence type="ECO:0000259" key="14">
    <source>
        <dbReference type="PROSITE" id="PS50968"/>
    </source>
</evidence>
<feature type="compositionally biased region" description="Basic and acidic residues" evidence="13">
    <location>
        <begin position="125"/>
        <end position="140"/>
    </location>
</feature>
<evidence type="ECO:0000256" key="12">
    <source>
        <dbReference type="ARBA" id="ARBA00032406"/>
    </source>
</evidence>
<evidence type="ECO:0000256" key="2">
    <source>
        <dbReference type="ARBA" id="ARBA00004173"/>
    </source>
</evidence>
<evidence type="ECO:0000256" key="5">
    <source>
        <dbReference type="ARBA" id="ARBA00012945"/>
    </source>
</evidence>
<dbReference type="CDD" id="cd06849">
    <property type="entry name" value="lipoyl_domain"/>
    <property type="match status" value="1"/>
</dbReference>
<dbReference type="Pfam" id="PF00364">
    <property type="entry name" value="Biotin_lipoyl"/>
    <property type="match status" value="1"/>
</dbReference>
<dbReference type="InterPro" id="IPR006255">
    <property type="entry name" value="SucB"/>
</dbReference>
<dbReference type="InterPro" id="IPR000089">
    <property type="entry name" value="Biotin_lipoyl"/>
</dbReference>
<keyword evidence="6" id="KW-0816">Tricarboxylic acid cycle</keyword>
<dbReference type="FunFam" id="3.30.559.10:FF:000006">
    <property type="entry name" value="Dihydrolipoyllysine-residue succinyltransferase component of 2-oxoglutarate dehydrogenase complex, mitochondrial"/>
    <property type="match status" value="1"/>
</dbReference>